<dbReference type="InterPro" id="IPR002048">
    <property type="entry name" value="EF_hand_dom"/>
</dbReference>
<keyword evidence="8" id="KW-0325">Glycoprotein</keyword>
<dbReference type="Proteomes" id="UP000054783">
    <property type="component" value="Unassembled WGS sequence"/>
</dbReference>
<accession>A0A0V0ZH33</accession>
<evidence type="ECO:0000259" key="11">
    <source>
        <dbReference type="PROSITE" id="PS50059"/>
    </source>
</evidence>
<keyword evidence="5" id="KW-0256">Endoplasmic reticulum</keyword>
<dbReference type="Gene3D" id="3.10.50.40">
    <property type="match status" value="1"/>
</dbReference>
<evidence type="ECO:0000256" key="3">
    <source>
        <dbReference type="ARBA" id="ARBA00022729"/>
    </source>
</evidence>
<dbReference type="SUPFAM" id="SSF47473">
    <property type="entry name" value="EF-hand"/>
    <property type="match status" value="1"/>
</dbReference>
<dbReference type="Gene3D" id="1.10.238.10">
    <property type="entry name" value="EF-hand"/>
    <property type="match status" value="1"/>
</dbReference>
<evidence type="ECO:0000256" key="6">
    <source>
        <dbReference type="ARBA" id="ARBA00022837"/>
    </source>
</evidence>
<dbReference type="GO" id="GO:0005509">
    <property type="term" value="F:calcium ion binding"/>
    <property type="evidence" value="ECO:0007669"/>
    <property type="project" value="InterPro"/>
</dbReference>
<keyword evidence="7 10" id="KW-0697">Rotamase</keyword>
<keyword evidence="3" id="KW-0732">Signal</keyword>
<reference evidence="13 14" key="1">
    <citation type="submission" date="2015-01" db="EMBL/GenBank/DDBJ databases">
        <title>Evolution of Trichinella species and genotypes.</title>
        <authorList>
            <person name="Korhonen P.K."/>
            <person name="Edoardo P."/>
            <person name="Giuseppe L.R."/>
            <person name="Gasser R.B."/>
        </authorList>
    </citation>
    <scope>NUCLEOTIDE SEQUENCE [LARGE SCALE GENOMIC DNA]</scope>
    <source>
        <strain evidence="13">ISS2496</strain>
    </source>
</reference>
<evidence type="ECO:0000256" key="5">
    <source>
        <dbReference type="ARBA" id="ARBA00022824"/>
    </source>
</evidence>
<dbReference type="PROSITE" id="PS50059">
    <property type="entry name" value="FKBP_PPIASE"/>
    <property type="match status" value="1"/>
</dbReference>
<dbReference type="InterPro" id="IPR001179">
    <property type="entry name" value="PPIase_FKBP_dom"/>
</dbReference>
<dbReference type="InterPro" id="IPR046357">
    <property type="entry name" value="PPIase_dom_sf"/>
</dbReference>
<dbReference type="PANTHER" id="PTHR46222:SF3">
    <property type="entry name" value="PEPTIDYLPROLYL ISOMERASE"/>
    <property type="match status" value="1"/>
</dbReference>
<feature type="domain" description="EF-hand" evidence="12">
    <location>
        <begin position="280"/>
        <end position="309"/>
    </location>
</feature>
<evidence type="ECO:0000259" key="12">
    <source>
        <dbReference type="PROSITE" id="PS50222"/>
    </source>
</evidence>
<keyword evidence="9 10" id="KW-0413">Isomerase</keyword>
<evidence type="ECO:0000313" key="13">
    <source>
        <dbReference type="EMBL" id="KRY11879.1"/>
    </source>
</evidence>
<dbReference type="SUPFAM" id="SSF54534">
    <property type="entry name" value="FKBP-like"/>
    <property type="match status" value="1"/>
</dbReference>
<dbReference type="PANTHER" id="PTHR46222">
    <property type="entry name" value="PEPTIDYL-PROLYL CIS-TRANS ISOMERASE FKBP7/14"/>
    <property type="match status" value="1"/>
</dbReference>
<dbReference type="InterPro" id="IPR018247">
    <property type="entry name" value="EF_Hand_1_Ca_BS"/>
</dbReference>
<sequence>MQIFITKGLCSKSELAERNGEIVLSTKVLVKWFCKLTVTDLDTPRAIGDEKYKPPADLDQCSVCGLRRDGHCTVALWKVFFVKWEMDNDPKSFWRRSVWHPVKVALYGLILLNHFAYATPDSDSNKRVKSNEDSIPVIEIRAEGKPMTSAQIRALEEEAEGKPFDIKTKQLKMPPKACSKTAKRFDFVTFHYKGQLENGKTFQSTYAEGQPVQIQLKTGMIIPGLDKGLIGMCEQEVKRIHVPWRLAQRRKSSKWKHLPKDEHWIIFEIEMLHIEPWTTEKQFQYLDADKNGLLSEEEIVKQIRTLREEYGKSWRGYNIDDQEMAKYFIDYFADNSAKTVSKQQYESRMSADLKLAGSKKTKAGGSRREPGLGWIFDFDNDGSVTYDELSKASMIFKSGYAAFRDANSDVHNSDHEL</sequence>
<dbReference type="InterPro" id="IPR011992">
    <property type="entry name" value="EF-hand-dom_pair"/>
</dbReference>
<dbReference type="AlphaFoldDB" id="A0A0V0ZH33"/>
<dbReference type="InterPro" id="IPR052273">
    <property type="entry name" value="PPIase_FKBP"/>
</dbReference>
<comment type="catalytic activity">
    <reaction evidence="1 10">
        <text>[protein]-peptidylproline (omega=180) = [protein]-peptidylproline (omega=0)</text>
        <dbReference type="Rhea" id="RHEA:16237"/>
        <dbReference type="Rhea" id="RHEA-COMP:10747"/>
        <dbReference type="Rhea" id="RHEA-COMP:10748"/>
        <dbReference type="ChEBI" id="CHEBI:83833"/>
        <dbReference type="ChEBI" id="CHEBI:83834"/>
        <dbReference type="EC" id="5.2.1.8"/>
    </reaction>
</comment>
<dbReference type="PROSITE" id="PS50222">
    <property type="entry name" value="EF_HAND_2"/>
    <property type="match status" value="1"/>
</dbReference>
<evidence type="ECO:0000256" key="2">
    <source>
        <dbReference type="ARBA" id="ARBA00013194"/>
    </source>
</evidence>
<keyword evidence="4" id="KW-0677">Repeat</keyword>
<evidence type="ECO:0000256" key="4">
    <source>
        <dbReference type="ARBA" id="ARBA00022737"/>
    </source>
</evidence>
<dbReference type="PROSITE" id="PS00018">
    <property type="entry name" value="EF_HAND_1"/>
    <property type="match status" value="2"/>
</dbReference>
<evidence type="ECO:0000256" key="1">
    <source>
        <dbReference type="ARBA" id="ARBA00000971"/>
    </source>
</evidence>
<keyword evidence="14" id="KW-1185">Reference proteome</keyword>
<proteinExistence type="predicted"/>
<evidence type="ECO:0000256" key="8">
    <source>
        <dbReference type="ARBA" id="ARBA00023180"/>
    </source>
</evidence>
<dbReference type="EMBL" id="JYDQ01000180">
    <property type="protein sequence ID" value="KRY11879.1"/>
    <property type="molecule type" value="Genomic_DNA"/>
</dbReference>
<dbReference type="STRING" id="990121.A0A0V0ZH33"/>
<feature type="domain" description="PPIase FKBP-type" evidence="11">
    <location>
        <begin position="185"/>
        <end position="275"/>
    </location>
</feature>
<keyword evidence="6" id="KW-0106">Calcium</keyword>
<comment type="caution">
    <text evidence="13">The sequence shown here is derived from an EMBL/GenBank/DDBJ whole genome shotgun (WGS) entry which is preliminary data.</text>
</comment>
<dbReference type="EC" id="5.2.1.8" evidence="2 10"/>
<evidence type="ECO:0000256" key="7">
    <source>
        <dbReference type="ARBA" id="ARBA00023110"/>
    </source>
</evidence>
<organism evidence="13 14">
    <name type="scientific">Trichinella patagoniensis</name>
    <dbReference type="NCBI Taxonomy" id="990121"/>
    <lineage>
        <taxon>Eukaryota</taxon>
        <taxon>Metazoa</taxon>
        <taxon>Ecdysozoa</taxon>
        <taxon>Nematoda</taxon>
        <taxon>Enoplea</taxon>
        <taxon>Dorylaimia</taxon>
        <taxon>Trichinellida</taxon>
        <taxon>Trichinellidae</taxon>
        <taxon>Trichinella</taxon>
    </lineage>
</organism>
<evidence type="ECO:0000256" key="9">
    <source>
        <dbReference type="ARBA" id="ARBA00023235"/>
    </source>
</evidence>
<evidence type="ECO:0000256" key="10">
    <source>
        <dbReference type="PROSITE-ProRule" id="PRU00277"/>
    </source>
</evidence>
<dbReference type="Pfam" id="PF00254">
    <property type="entry name" value="FKBP_C"/>
    <property type="match status" value="1"/>
</dbReference>
<evidence type="ECO:0000313" key="14">
    <source>
        <dbReference type="Proteomes" id="UP000054783"/>
    </source>
</evidence>
<protein>
    <recommendedName>
        <fullName evidence="2 10">peptidylprolyl isomerase</fullName>
        <ecNumber evidence="2 10">5.2.1.8</ecNumber>
    </recommendedName>
</protein>
<name>A0A0V0ZH33_9BILA</name>
<dbReference type="GO" id="GO:0003755">
    <property type="term" value="F:peptidyl-prolyl cis-trans isomerase activity"/>
    <property type="evidence" value="ECO:0007669"/>
    <property type="project" value="UniProtKB-KW"/>
</dbReference>
<dbReference type="GO" id="GO:0005783">
    <property type="term" value="C:endoplasmic reticulum"/>
    <property type="evidence" value="ECO:0007669"/>
    <property type="project" value="UniProtKB-ARBA"/>
</dbReference>
<gene>
    <name evidence="13" type="primary">FPR2</name>
    <name evidence="13" type="ORF">T12_13155</name>
</gene>
<dbReference type="OrthoDB" id="1902587at2759"/>